<dbReference type="AlphaFoldDB" id="A0A9K3K401"/>
<reference evidence="1" key="1">
    <citation type="journal article" date="2021" name="Sci. Rep.">
        <title>Diploid genomic architecture of Nitzschia inconspicua, an elite biomass production diatom.</title>
        <authorList>
            <person name="Oliver A."/>
            <person name="Podell S."/>
            <person name="Pinowska A."/>
            <person name="Traller J.C."/>
            <person name="Smith S.R."/>
            <person name="McClure R."/>
            <person name="Beliaev A."/>
            <person name="Bohutskyi P."/>
            <person name="Hill E.A."/>
            <person name="Rabines A."/>
            <person name="Zheng H."/>
            <person name="Allen L.Z."/>
            <person name="Kuo A."/>
            <person name="Grigoriev I.V."/>
            <person name="Allen A.E."/>
            <person name="Hazlebeck D."/>
            <person name="Allen E.E."/>
        </authorList>
    </citation>
    <scope>NUCLEOTIDE SEQUENCE</scope>
    <source>
        <strain evidence="1">Hildebrandi</strain>
    </source>
</reference>
<dbReference type="EMBL" id="JAGRRH010000112">
    <property type="protein sequence ID" value="KAG7336679.1"/>
    <property type="molecule type" value="Genomic_DNA"/>
</dbReference>
<dbReference type="PROSITE" id="PS00018">
    <property type="entry name" value="EF_HAND_1"/>
    <property type="match status" value="1"/>
</dbReference>
<dbReference type="InterPro" id="IPR018247">
    <property type="entry name" value="EF_Hand_1_Ca_BS"/>
</dbReference>
<evidence type="ECO:0000313" key="3">
    <source>
        <dbReference type="Proteomes" id="UP000693970"/>
    </source>
</evidence>
<comment type="caution">
    <text evidence="1">The sequence shown here is derived from an EMBL/GenBank/DDBJ whole genome shotgun (WGS) entry which is preliminary data.</text>
</comment>
<sequence>MTKAMDANVPDITATRRPWKRLRFGLCEDSQSFHRNLAVMPLQQNGSQLTRLLDELVKGHHEDPRVFVSTLSQISSYLKSSRPIDADEVVTVHGMLLLQIGFHWGSLKHSPSHGNGSHQAILCSLLGCLRAIYLQDSIFQTRILPDNHQVFNETLDLIPTLILDLHSMILRDKVDIGAEKSVFNESFQLLRSFVLMSGVANSMQRTDPRKLRRLQLSIVACVRHISDKTTVEQSIQLLKVLETSSETKSSFRLQGELARDLLTGNVSVIEKHDVLSVIDRLFLWECLAVVGKVVIPKYIADMAAIQIIFRCADLSKGCVGLSMDVSICLRFFLPLASVDCAKEVLDGICGRLDSINLSNFDQSDQRDIEALDAIMMREDGPQLLLQHQHSKQVLEIVTAVASKSVQATTLSETAANIVSCALKHSLSLDETALSMDVTLNVATTLLSSCASLPVLEFGIDVVHRTKVERDLSCTTMRNCACALVSVAISNGEYLSIDSKEKLVESFLKLVTDSKQMHMLARQPSILGFLVQIIAGTAVSAPRANTHVHYRATAVMVVMEMAKNPCNQRILAKTTGLVSSLIRFTRSVQQGEHVNIDNDRNNSRHISRDELKRQIFLLAEAL</sequence>
<name>A0A9K3K401_9STRA</name>
<reference evidence="1" key="2">
    <citation type="submission" date="2021-04" db="EMBL/GenBank/DDBJ databases">
        <authorList>
            <person name="Podell S."/>
        </authorList>
    </citation>
    <scope>NUCLEOTIDE SEQUENCE</scope>
    <source>
        <strain evidence="1">Hildebrandi</strain>
    </source>
</reference>
<evidence type="ECO:0000313" key="1">
    <source>
        <dbReference type="EMBL" id="KAG7336679.1"/>
    </source>
</evidence>
<keyword evidence="3" id="KW-1185">Reference proteome</keyword>
<dbReference type="Proteomes" id="UP000693970">
    <property type="component" value="Unassembled WGS sequence"/>
</dbReference>
<evidence type="ECO:0000313" key="2">
    <source>
        <dbReference type="EMBL" id="KAG7346084.1"/>
    </source>
</evidence>
<gene>
    <name evidence="2" type="ORF">IV203_005152</name>
    <name evidence="1" type="ORF">IV203_024632</name>
</gene>
<organism evidence="1 3">
    <name type="scientific">Nitzschia inconspicua</name>
    <dbReference type="NCBI Taxonomy" id="303405"/>
    <lineage>
        <taxon>Eukaryota</taxon>
        <taxon>Sar</taxon>
        <taxon>Stramenopiles</taxon>
        <taxon>Ochrophyta</taxon>
        <taxon>Bacillariophyta</taxon>
        <taxon>Bacillariophyceae</taxon>
        <taxon>Bacillariophycidae</taxon>
        <taxon>Bacillariales</taxon>
        <taxon>Bacillariaceae</taxon>
        <taxon>Nitzschia</taxon>
    </lineage>
</organism>
<dbReference type="EMBL" id="JAGRRH010000021">
    <property type="protein sequence ID" value="KAG7346084.1"/>
    <property type="molecule type" value="Genomic_DNA"/>
</dbReference>
<protein>
    <submittedName>
        <fullName evidence="1">Uncharacterized protein</fullName>
    </submittedName>
</protein>
<dbReference type="OrthoDB" id="57016at2759"/>
<accession>A0A9K3K401</accession>
<proteinExistence type="predicted"/>